<keyword evidence="9" id="KW-0807">Transducer</keyword>
<feature type="transmembrane region" description="Helical" evidence="10">
    <location>
        <begin position="138"/>
        <end position="160"/>
    </location>
</feature>
<reference evidence="11" key="2">
    <citation type="submission" date="2020-05" db="UniProtKB">
        <authorList>
            <consortium name="EnsemblMetazoa"/>
        </authorList>
    </citation>
    <scope>IDENTIFICATION</scope>
    <source>
        <strain evidence="11">WRAIR2</strain>
    </source>
</reference>
<dbReference type="VEuPathDB" id="VectorBase:ADIR001992"/>
<evidence type="ECO:0000256" key="4">
    <source>
        <dbReference type="ARBA" id="ARBA00022692"/>
    </source>
</evidence>
<proteinExistence type="predicted"/>
<evidence type="ECO:0000256" key="2">
    <source>
        <dbReference type="ARBA" id="ARBA00022475"/>
    </source>
</evidence>
<feature type="transmembrane region" description="Helical" evidence="10">
    <location>
        <begin position="180"/>
        <end position="207"/>
    </location>
</feature>
<evidence type="ECO:0000313" key="11">
    <source>
        <dbReference type="EnsemblMetazoa" id="ADIR001992-PA"/>
    </source>
</evidence>
<evidence type="ECO:0000256" key="9">
    <source>
        <dbReference type="ARBA" id="ARBA00023224"/>
    </source>
</evidence>
<dbReference type="EnsemblMetazoa" id="ADIR001992-RA">
    <property type="protein sequence ID" value="ADIR001992-PA"/>
    <property type="gene ID" value="ADIR001992"/>
</dbReference>
<keyword evidence="8" id="KW-0675">Receptor</keyword>
<feature type="transmembrane region" description="Helical" evidence="10">
    <location>
        <begin position="280"/>
        <end position="299"/>
    </location>
</feature>
<feature type="transmembrane region" description="Helical" evidence="10">
    <location>
        <begin position="50"/>
        <end position="72"/>
    </location>
</feature>
<evidence type="ECO:0000256" key="10">
    <source>
        <dbReference type="SAM" id="Phobius"/>
    </source>
</evidence>
<name>A0A182N2Y0_9DIPT</name>
<dbReference type="AlphaFoldDB" id="A0A182N2Y0"/>
<evidence type="ECO:0000256" key="3">
    <source>
        <dbReference type="ARBA" id="ARBA00022606"/>
    </source>
</evidence>
<feature type="transmembrane region" description="Helical" evidence="10">
    <location>
        <begin position="305"/>
        <end position="323"/>
    </location>
</feature>
<organism evidence="11 12">
    <name type="scientific">Anopheles dirus</name>
    <dbReference type="NCBI Taxonomy" id="7168"/>
    <lineage>
        <taxon>Eukaryota</taxon>
        <taxon>Metazoa</taxon>
        <taxon>Ecdysozoa</taxon>
        <taxon>Arthropoda</taxon>
        <taxon>Hexapoda</taxon>
        <taxon>Insecta</taxon>
        <taxon>Pterygota</taxon>
        <taxon>Neoptera</taxon>
        <taxon>Endopterygota</taxon>
        <taxon>Diptera</taxon>
        <taxon>Nematocera</taxon>
        <taxon>Culicoidea</taxon>
        <taxon>Culicidae</taxon>
        <taxon>Anophelinae</taxon>
        <taxon>Anopheles</taxon>
    </lineage>
</organism>
<keyword evidence="12" id="KW-1185">Reference proteome</keyword>
<keyword evidence="6 10" id="KW-1133">Transmembrane helix</keyword>
<keyword evidence="2" id="KW-1003">Cell membrane</keyword>
<dbReference type="GO" id="GO:0005549">
    <property type="term" value="F:odorant binding"/>
    <property type="evidence" value="ECO:0007669"/>
    <property type="project" value="InterPro"/>
</dbReference>
<dbReference type="PANTHER" id="PTHR21137">
    <property type="entry name" value="ODORANT RECEPTOR"/>
    <property type="match status" value="1"/>
</dbReference>
<evidence type="ECO:0000256" key="7">
    <source>
        <dbReference type="ARBA" id="ARBA00023136"/>
    </source>
</evidence>
<dbReference type="InterPro" id="IPR004117">
    <property type="entry name" value="7tm6_olfct_rcpt"/>
</dbReference>
<protein>
    <submittedName>
        <fullName evidence="11">Uncharacterized protein</fullName>
    </submittedName>
</protein>
<dbReference type="GO" id="GO:0007165">
    <property type="term" value="P:signal transduction"/>
    <property type="evidence" value="ECO:0007669"/>
    <property type="project" value="UniProtKB-KW"/>
</dbReference>
<dbReference type="PANTHER" id="PTHR21137:SF35">
    <property type="entry name" value="ODORANT RECEPTOR 19A-RELATED"/>
    <property type="match status" value="1"/>
</dbReference>
<evidence type="ECO:0000313" key="12">
    <source>
        <dbReference type="Proteomes" id="UP000075884"/>
    </source>
</evidence>
<dbReference type="GO" id="GO:0005886">
    <property type="term" value="C:plasma membrane"/>
    <property type="evidence" value="ECO:0007669"/>
    <property type="project" value="UniProtKB-SubCell"/>
</dbReference>
<accession>A0A182N2Y0</accession>
<keyword evidence="7 10" id="KW-0472">Membrane</keyword>
<keyword evidence="5" id="KW-0552">Olfaction</keyword>
<reference evidence="12" key="1">
    <citation type="submission" date="2013-03" db="EMBL/GenBank/DDBJ databases">
        <title>The Genome Sequence of Anopheles dirus WRAIR2.</title>
        <authorList>
            <consortium name="The Broad Institute Genomics Platform"/>
            <person name="Neafsey D.E."/>
            <person name="Walton C."/>
            <person name="Walker B."/>
            <person name="Young S.K."/>
            <person name="Zeng Q."/>
            <person name="Gargeya S."/>
            <person name="Fitzgerald M."/>
            <person name="Haas B."/>
            <person name="Abouelleil A."/>
            <person name="Allen A.W."/>
            <person name="Alvarado L."/>
            <person name="Arachchi H.M."/>
            <person name="Berlin A.M."/>
            <person name="Chapman S.B."/>
            <person name="Gainer-Dewar J."/>
            <person name="Goldberg J."/>
            <person name="Griggs A."/>
            <person name="Gujja S."/>
            <person name="Hansen M."/>
            <person name="Howarth C."/>
            <person name="Imamovic A."/>
            <person name="Ireland A."/>
            <person name="Larimer J."/>
            <person name="McCowan C."/>
            <person name="Murphy C."/>
            <person name="Pearson M."/>
            <person name="Poon T.W."/>
            <person name="Priest M."/>
            <person name="Roberts A."/>
            <person name="Saif S."/>
            <person name="Shea T."/>
            <person name="Sisk P."/>
            <person name="Sykes S."/>
            <person name="Wortman J."/>
            <person name="Nusbaum C."/>
            <person name="Birren B."/>
        </authorList>
    </citation>
    <scope>NUCLEOTIDE SEQUENCE [LARGE SCALE GENOMIC DNA]</scope>
    <source>
        <strain evidence="12">WRAIR2</strain>
    </source>
</reference>
<feature type="transmembrane region" description="Helical" evidence="10">
    <location>
        <begin position="78"/>
        <end position="101"/>
    </location>
</feature>
<dbReference type="GO" id="GO:0004984">
    <property type="term" value="F:olfactory receptor activity"/>
    <property type="evidence" value="ECO:0007669"/>
    <property type="project" value="InterPro"/>
</dbReference>
<keyword evidence="3" id="KW-0716">Sensory transduction</keyword>
<dbReference type="Pfam" id="PF02949">
    <property type="entry name" value="7tm_6"/>
    <property type="match status" value="1"/>
</dbReference>
<keyword evidence="4 10" id="KW-0812">Transmembrane</keyword>
<dbReference type="Proteomes" id="UP000075884">
    <property type="component" value="Unassembled WGS sequence"/>
</dbReference>
<evidence type="ECO:0000256" key="8">
    <source>
        <dbReference type="ARBA" id="ARBA00023170"/>
    </source>
</evidence>
<evidence type="ECO:0000256" key="1">
    <source>
        <dbReference type="ARBA" id="ARBA00004651"/>
    </source>
</evidence>
<evidence type="ECO:0000256" key="5">
    <source>
        <dbReference type="ARBA" id="ARBA00022725"/>
    </source>
</evidence>
<comment type="subcellular location">
    <subcellularLocation>
        <location evidence="1">Cell membrane</location>
        <topology evidence="1">Multi-pass membrane protein</topology>
    </subcellularLocation>
</comment>
<evidence type="ECO:0000256" key="6">
    <source>
        <dbReference type="ARBA" id="ARBA00022989"/>
    </source>
</evidence>
<sequence length="414" mass="48471">MAILVRLYRKMITLEENFAKDHNPFILFHYITSCYGIRYDASSRVFRAKLWLYVLGMVLIGSFSHKVYWSLAHTGHNFSLFCVLSTLWIMVGTVCRSMIFYRPVLVRLERFLSDRSFRGEDESNRTARWLVKRQNNRYLVAVLVTLLLEMGIFVGTNVPSQPDFMLVYNGEPIGGFATQMLYGCVSCYFGSLYIIIFAFIFVILNVFREEMSILVQSFGRIDECFDKYRSFFDGPVRSAAREREFWEELHNLLKMNVQRHVELLENLSEFRSIVGPFSCIQYYGSFVLIAYYCFVMTNFGVTKLTVIYVAFIILLVVESYMFCHSIDIINDLHARIGSTLCELKWHTQLRYSVRFASQYRQIRKSILIILMRTQTPIPFTINGFGMISMGRFVDLMNSSYSFLTLLLQLKRKGY</sequence>